<dbReference type="EMBL" id="GG663737">
    <property type="protein sequence ID" value="EEH59129.1"/>
    <property type="molecule type" value="Genomic_DNA"/>
</dbReference>
<reference evidence="2 3" key="1">
    <citation type="journal article" date="2009" name="Science">
        <title>Green evolution and dynamic adaptations revealed by genomes of the marine picoeukaryotes Micromonas.</title>
        <authorList>
            <person name="Worden A.Z."/>
            <person name="Lee J.H."/>
            <person name="Mock T."/>
            <person name="Rouze P."/>
            <person name="Simmons M.P."/>
            <person name="Aerts A.L."/>
            <person name="Allen A.E."/>
            <person name="Cuvelier M.L."/>
            <person name="Derelle E."/>
            <person name="Everett M.V."/>
            <person name="Foulon E."/>
            <person name="Grimwood J."/>
            <person name="Gundlach H."/>
            <person name="Henrissat B."/>
            <person name="Napoli C."/>
            <person name="McDonald S.M."/>
            <person name="Parker M.S."/>
            <person name="Rombauts S."/>
            <person name="Salamov A."/>
            <person name="Von Dassow P."/>
            <person name="Badger J.H."/>
            <person name="Coutinho P.M."/>
            <person name="Demir E."/>
            <person name="Dubchak I."/>
            <person name="Gentemann C."/>
            <person name="Eikrem W."/>
            <person name="Gready J.E."/>
            <person name="John U."/>
            <person name="Lanier W."/>
            <person name="Lindquist E.A."/>
            <person name="Lucas S."/>
            <person name="Mayer K.F."/>
            <person name="Moreau H."/>
            <person name="Not F."/>
            <person name="Otillar R."/>
            <person name="Panaud O."/>
            <person name="Pangilinan J."/>
            <person name="Paulsen I."/>
            <person name="Piegu B."/>
            <person name="Poliakov A."/>
            <person name="Robbens S."/>
            <person name="Schmutz J."/>
            <person name="Toulza E."/>
            <person name="Wyss T."/>
            <person name="Zelensky A."/>
            <person name="Zhou K."/>
            <person name="Armbrust E.V."/>
            <person name="Bhattacharya D."/>
            <person name="Goodenough U.W."/>
            <person name="Van de Peer Y."/>
            <person name="Grigoriev I.V."/>
        </authorList>
    </citation>
    <scope>NUCLEOTIDE SEQUENCE [LARGE SCALE GENOMIC DNA]</scope>
    <source>
        <strain evidence="2 3">CCMP1545</strain>
    </source>
</reference>
<protein>
    <submittedName>
        <fullName evidence="2">Predicted protein</fullName>
    </submittedName>
</protein>
<keyword evidence="3" id="KW-1185">Reference proteome</keyword>
<dbReference type="OrthoDB" id="67700at2759"/>
<dbReference type="RefSeq" id="XP_003057484.1">
    <property type="nucleotide sequence ID" value="XM_003057438.1"/>
</dbReference>
<sequence length="261" mass="29506">MREWRTFSRFPCTAKEYYALMVDGAFQERLHVDGLKMGCWDFEDARDAKGVLLSRVAFSEPRLNLPAIIERLARRAQSYHEHTTYTPSECRRFVRVVPCMGAENMDFTFNERRRRRVRCERRARRGEGGWIGRILERFICSTSKVKLSERDAWLHAKHFAPMGYRRIGFDDFEPASDSIADADAGAAADDDDDGDVPTVTLSFRGGGSGKKKSGKGEGEWVGAADLSAHPLPPSAFRRSGWKNFKSKFASTKRKRVAATAA</sequence>
<evidence type="ECO:0000313" key="3">
    <source>
        <dbReference type="Proteomes" id="UP000001876"/>
    </source>
</evidence>
<dbReference type="KEGG" id="mpp:MICPUCDRAFT_62620"/>
<name>C1MMX4_MICPC</name>
<gene>
    <name evidence="2" type="ORF">MICPUCDRAFT_62620</name>
</gene>
<accession>C1MMX4</accession>
<evidence type="ECO:0000313" key="2">
    <source>
        <dbReference type="EMBL" id="EEH59129.1"/>
    </source>
</evidence>
<dbReference type="OMA" id="ILERFIC"/>
<dbReference type="GeneID" id="9682440"/>
<evidence type="ECO:0000256" key="1">
    <source>
        <dbReference type="SAM" id="MobiDB-lite"/>
    </source>
</evidence>
<dbReference type="Proteomes" id="UP000001876">
    <property type="component" value="Unassembled WGS sequence"/>
</dbReference>
<organism evidence="3">
    <name type="scientific">Micromonas pusilla (strain CCMP1545)</name>
    <name type="common">Picoplanktonic green alga</name>
    <dbReference type="NCBI Taxonomy" id="564608"/>
    <lineage>
        <taxon>Eukaryota</taxon>
        <taxon>Viridiplantae</taxon>
        <taxon>Chlorophyta</taxon>
        <taxon>Mamiellophyceae</taxon>
        <taxon>Mamiellales</taxon>
        <taxon>Mamiellaceae</taxon>
        <taxon>Micromonas</taxon>
    </lineage>
</organism>
<feature type="region of interest" description="Disordered" evidence="1">
    <location>
        <begin position="183"/>
        <end position="228"/>
    </location>
</feature>
<proteinExistence type="predicted"/>
<dbReference type="AlphaFoldDB" id="C1MMX4"/>